<reference evidence="8" key="1">
    <citation type="journal article" date="2020" name="Stud. Mycol.">
        <title>101 Dothideomycetes genomes: a test case for predicting lifestyles and emergence of pathogens.</title>
        <authorList>
            <person name="Haridas S."/>
            <person name="Albert R."/>
            <person name="Binder M."/>
            <person name="Bloem J."/>
            <person name="Labutti K."/>
            <person name="Salamov A."/>
            <person name="Andreopoulos B."/>
            <person name="Baker S."/>
            <person name="Barry K."/>
            <person name="Bills G."/>
            <person name="Bluhm B."/>
            <person name="Cannon C."/>
            <person name="Castanera R."/>
            <person name="Culley D."/>
            <person name="Daum C."/>
            <person name="Ezra D."/>
            <person name="Gonzalez J."/>
            <person name="Henrissat B."/>
            <person name="Kuo A."/>
            <person name="Liang C."/>
            <person name="Lipzen A."/>
            <person name="Lutzoni F."/>
            <person name="Magnuson J."/>
            <person name="Mondo S."/>
            <person name="Nolan M."/>
            <person name="Ohm R."/>
            <person name="Pangilinan J."/>
            <person name="Park H.-J."/>
            <person name="Ramirez L."/>
            <person name="Alfaro M."/>
            <person name="Sun H."/>
            <person name="Tritt A."/>
            <person name="Yoshinaga Y."/>
            <person name="Zwiers L.-H."/>
            <person name="Turgeon B."/>
            <person name="Goodwin S."/>
            <person name="Spatafora J."/>
            <person name="Crous P."/>
            <person name="Grigoriev I."/>
        </authorList>
    </citation>
    <scope>NUCLEOTIDE SEQUENCE</scope>
    <source>
        <strain evidence="8">CBS 125425</strain>
    </source>
</reference>
<keyword evidence="1" id="KW-0479">Metal-binding</keyword>
<evidence type="ECO:0000256" key="4">
    <source>
        <dbReference type="ARBA" id="ARBA00023125"/>
    </source>
</evidence>
<dbReference type="OrthoDB" id="3172332at2759"/>
<dbReference type="Gene3D" id="4.10.240.10">
    <property type="entry name" value="Zn(2)-C6 fungal-type DNA-binding domain"/>
    <property type="match status" value="1"/>
</dbReference>
<dbReference type="PANTHER" id="PTHR36206:SF4">
    <property type="entry name" value="HYPOTHETICAL CONSERVED PROTEIN (EUROFUNG)-RELATED"/>
    <property type="match status" value="1"/>
</dbReference>
<evidence type="ECO:0000256" key="3">
    <source>
        <dbReference type="ARBA" id="ARBA00023015"/>
    </source>
</evidence>
<feature type="domain" description="Zn(2)-C6 fungal-type" evidence="7">
    <location>
        <begin position="12"/>
        <end position="33"/>
    </location>
</feature>
<evidence type="ECO:0000313" key="8">
    <source>
        <dbReference type="EMBL" id="KAF2728530.1"/>
    </source>
</evidence>
<protein>
    <recommendedName>
        <fullName evidence="7">Zn(2)-C6 fungal-type domain-containing protein</fullName>
    </recommendedName>
</protein>
<keyword evidence="9" id="KW-1185">Reference proteome</keyword>
<name>A0A9P4QMU8_9PLEO</name>
<accession>A0A9P4QMU8</accession>
<dbReference type="Proteomes" id="UP000799444">
    <property type="component" value="Unassembled WGS sequence"/>
</dbReference>
<dbReference type="GO" id="GO:0000981">
    <property type="term" value="F:DNA-binding transcription factor activity, RNA polymerase II-specific"/>
    <property type="evidence" value="ECO:0007669"/>
    <property type="project" value="InterPro"/>
</dbReference>
<dbReference type="InterPro" id="IPR021858">
    <property type="entry name" value="Fun_TF"/>
</dbReference>
<dbReference type="InterPro" id="IPR036864">
    <property type="entry name" value="Zn2-C6_fun-type_DNA-bd_sf"/>
</dbReference>
<dbReference type="GO" id="GO:0003677">
    <property type="term" value="F:DNA binding"/>
    <property type="evidence" value="ECO:0007669"/>
    <property type="project" value="UniProtKB-KW"/>
</dbReference>
<keyword evidence="2" id="KW-0862">Zinc</keyword>
<evidence type="ECO:0000256" key="1">
    <source>
        <dbReference type="ARBA" id="ARBA00022723"/>
    </source>
</evidence>
<keyword evidence="4" id="KW-0238">DNA-binding</keyword>
<evidence type="ECO:0000259" key="7">
    <source>
        <dbReference type="Pfam" id="PF00172"/>
    </source>
</evidence>
<gene>
    <name evidence="8" type="ORF">EJ04DRAFT_591358</name>
</gene>
<dbReference type="InterPro" id="IPR001138">
    <property type="entry name" value="Zn2Cys6_DnaBD"/>
</dbReference>
<keyword evidence="3" id="KW-0805">Transcription regulation</keyword>
<evidence type="ECO:0000256" key="5">
    <source>
        <dbReference type="ARBA" id="ARBA00023163"/>
    </source>
</evidence>
<keyword evidence="6" id="KW-0539">Nucleus</keyword>
<organism evidence="8 9">
    <name type="scientific">Polyplosphaeria fusca</name>
    <dbReference type="NCBI Taxonomy" id="682080"/>
    <lineage>
        <taxon>Eukaryota</taxon>
        <taxon>Fungi</taxon>
        <taxon>Dikarya</taxon>
        <taxon>Ascomycota</taxon>
        <taxon>Pezizomycotina</taxon>
        <taxon>Dothideomycetes</taxon>
        <taxon>Pleosporomycetidae</taxon>
        <taxon>Pleosporales</taxon>
        <taxon>Tetraplosphaeriaceae</taxon>
        <taxon>Polyplosphaeria</taxon>
    </lineage>
</organism>
<dbReference type="InterPro" id="IPR052360">
    <property type="entry name" value="Transcr_Regulatory_Proteins"/>
</dbReference>
<dbReference type="SUPFAM" id="SSF57701">
    <property type="entry name" value="Zn2/Cys6 DNA-binding domain"/>
    <property type="match status" value="1"/>
</dbReference>
<keyword evidence="5" id="KW-0804">Transcription</keyword>
<evidence type="ECO:0000256" key="6">
    <source>
        <dbReference type="ARBA" id="ARBA00023242"/>
    </source>
</evidence>
<evidence type="ECO:0000313" key="9">
    <source>
        <dbReference type="Proteomes" id="UP000799444"/>
    </source>
</evidence>
<dbReference type="Pfam" id="PF00172">
    <property type="entry name" value="Zn_clus"/>
    <property type="match status" value="1"/>
</dbReference>
<dbReference type="GO" id="GO:0008270">
    <property type="term" value="F:zinc ion binding"/>
    <property type="evidence" value="ECO:0007669"/>
    <property type="project" value="InterPro"/>
</dbReference>
<sequence>MVVASDSYSFERRRRVKCDEMRPHCQRCIKSNLQTVTIAHPIAVSTRLPDETEVENRYMQYFHQETTSGFQSAWDWSLWNRLMLQGCHHEPFVRHAVVAIGALHKALRAPSSTVQGTGAEHGDKSLSKLHREFAYLSYGKALKMMQAAIDTSLSPRHALIACLLIVCFESHTGNRYKAGLHARYGLEILQQWTSQGQVDYEKKPSVVSPSPADVEDEIVEAFRNLDITLVTVNDSRKPALHERLMKEDSYFVQSMPQSFYNVTEAKRYWIIIMRRSCHFLATTWHRTDPHSLTRAVQTPVPGSVTVTVGDTIHTTANRVDEKVRSISRQYSRDVSRWLEAFEATFSKIRRADSSTQRDIVVATTLKIHALSIRITLAGVCFLQEILYDAFLTDFRSIVSLCKDIFLVRRLNPDNDPGTGTFHLDLGLVEPLFRVILRCRDAELRREAFEMLESWHVEGWWDPGLIVAICRFIVDVEERGMVDGFIPEEARAILTAKCHYPPEQRLLVQCVQRTKEGLKWTEGFVEW</sequence>
<evidence type="ECO:0000256" key="2">
    <source>
        <dbReference type="ARBA" id="ARBA00022833"/>
    </source>
</evidence>
<proteinExistence type="predicted"/>
<dbReference type="CDD" id="cd00067">
    <property type="entry name" value="GAL4"/>
    <property type="match status" value="1"/>
</dbReference>
<dbReference type="AlphaFoldDB" id="A0A9P4QMU8"/>
<dbReference type="EMBL" id="ML996276">
    <property type="protein sequence ID" value="KAF2728530.1"/>
    <property type="molecule type" value="Genomic_DNA"/>
</dbReference>
<comment type="caution">
    <text evidence="8">The sequence shown here is derived from an EMBL/GenBank/DDBJ whole genome shotgun (WGS) entry which is preliminary data.</text>
</comment>
<dbReference type="Pfam" id="PF11951">
    <property type="entry name" value="Fungal_trans_2"/>
    <property type="match status" value="1"/>
</dbReference>
<dbReference type="PANTHER" id="PTHR36206">
    <property type="entry name" value="ASPERCRYPTIN BIOSYNTHESIS CLUSTER-SPECIFIC TRANSCRIPTION REGULATOR ATNN-RELATED"/>
    <property type="match status" value="1"/>
</dbReference>